<sequence>MRNCFIYFGLLTVLLVSSCRKTEYASVTSPAYLRVFNCLEYSPTLDNKDRPQPFLTMLIDPVLDADGVPESAAIIGDFLEQRSTWARPYPDAGSNEVWQKEYPGTNRVLAAPILNGYDLSSWAQVPSGPHRVIFRTRPLNNTPFFELSKLERGVSLVDTTIDLSPTEVYTMQILIKDYVKNDPIMYLRHETFPKQPFVDSMVYVNFYNLSADGFFELAPNEQLNTNLTSTKLRDTMAIYYSLKKRNNSTFTALPGYGDVPMGRIIRSLNGTVTPYYSFPLFADTSSNKVFTGNLCQQFSFFGPGMNPQNIGYSGYLPAGAYSTLILGDYGEEHMAGNFPFRVRGDLRTGMIISIHSGTQNPRSFSTVNTVEYINRKFYVTTIQRSYAPPVYQ</sequence>
<gene>
    <name evidence="1" type="ORF">DVR12_02375</name>
</gene>
<dbReference type="AlphaFoldDB" id="A0A3E1YGZ8"/>
<name>A0A3E1YGZ8_9BACT</name>
<proteinExistence type="predicted"/>
<comment type="caution">
    <text evidence="1">The sequence shown here is derived from an EMBL/GenBank/DDBJ whole genome shotgun (WGS) entry which is preliminary data.</text>
</comment>
<dbReference type="Proteomes" id="UP000260644">
    <property type="component" value="Unassembled WGS sequence"/>
</dbReference>
<reference evidence="1 2" key="1">
    <citation type="submission" date="2018-07" db="EMBL/GenBank/DDBJ databases">
        <title>Chitinophaga K2CV101002-2 sp. nov., isolated from a monsoon evergreen broad-leaved forest soil.</title>
        <authorList>
            <person name="Lv Y."/>
        </authorList>
    </citation>
    <scope>NUCLEOTIDE SEQUENCE [LARGE SCALE GENOMIC DNA]</scope>
    <source>
        <strain evidence="1 2">GDMCC 1.1288</strain>
    </source>
</reference>
<evidence type="ECO:0000313" key="1">
    <source>
        <dbReference type="EMBL" id="RFS26656.1"/>
    </source>
</evidence>
<organism evidence="1 2">
    <name type="scientific">Chitinophaga silvatica</name>
    <dbReference type="NCBI Taxonomy" id="2282649"/>
    <lineage>
        <taxon>Bacteria</taxon>
        <taxon>Pseudomonadati</taxon>
        <taxon>Bacteroidota</taxon>
        <taxon>Chitinophagia</taxon>
        <taxon>Chitinophagales</taxon>
        <taxon>Chitinophagaceae</taxon>
        <taxon>Chitinophaga</taxon>
    </lineage>
</organism>
<dbReference type="RefSeq" id="WP_116973847.1">
    <property type="nucleotide sequence ID" value="NZ_QPMM01000001.1"/>
</dbReference>
<protein>
    <submittedName>
        <fullName evidence="1">Uncharacterized protein</fullName>
    </submittedName>
</protein>
<keyword evidence="2" id="KW-1185">Reference proteome</keyword>
<evidence type="ECO:0000313" key="2">
    <source>
        <dbReference type="Proteomes" id="UP000260644"/>
    </source>
</evidence>
<accession>A0A3E1YGZ8</accession>
<dbReference type="PROSITE" id="PS51257">
    <property type="entry name" value="PROKAR_LIPOPROTEIN"/>
    <property type="match status" value="1"/>
</dbReference>
<dbReference type="EMBL" id="QPMM01000001">
    <property type="protein sequence ID" value="RFS26656.1"/>
    <property type="molecule type" value="Genomic_DNA"/>
</dbReference>
<dbReference type="OrthoDB" id="616292at2"/>